<dbReference type="InterPro" id="IPR043674">
    <property type="entry name" value="GlcN_kinase"/>
</dbReference>
<keyword evidence="1" id="KW-0460">Magnesium</keyword>
<gene>
    <name evidence="2" type="ORF">FEG63_17430</name>
</gene>
<dbReference type="Proteomes" id="UP000708347">
    <property type="component" value="Unassembled WGS sequence"/>
</dbReference>
<comment type="function">
    <text evidence="1">Catalyzes the ATP-dependent phosphorylation of D-glucosamine (GlcN) to D-glucosamine 6-phosphate. May be involved in the phosphorylation of acquired extracellular GlcN derived from the hydrolysis of chitosan, i.e., in the incorporation of exogenous GlcN into the bacterial GlcNAc metabolism.</text>
</comment>
<proteinExistence type="inferred from homology"/>
<feature type="short sequence motif" description="Substrate specificity determinant motif" evidence="1">
    <location>
        <begin position="370"/>
        <end position="385"/>
    </location>
</feature>
<dbReference type="SUPFAM" id="SSF56112">
    <property type="entry name" value="Protein kinase-like (PK-like)"/>
    <property type="match status" value="1"/>
</dbReference>
<keyword evidence="3" id="KW-1185">Reference proteome</keyword>
<comment type="caution">
    <text evidence="2">The sequence shown here is derived from an EMBL/GenBank/DDBJ whole genome shotgun (WGS) entry which is preliminary data.</text>
</comment>
<feature type="binding site" evidence="1">
    <location>
        <position position="283"/>
    </location>
    <ligand>
        <name>Mg(2+)</name>
        <dbReference type="ChEBI" id="CHEBI:18420"/>
        <label>1</label>
    </ligand>
</feature>
<feature type="binding site" evidence="1">
    <location>
        <position position="374"/>
    </location>
    <ligand>
        <name>D-glucosamine</name>
        <dbReference type="ChEBI" id="CHEBI:58723"/>
    </ligand>
</feature>
<dbReference type="HAMAP" id="MF_02218">
    <property type="entry name" value="GlcN_kinase"/>
    <property type="match status" value="1"/>
</dbReference>
<comment type="similarity">
    <text evidence="1">Belongs to the actinobacterial glucosamine kinase family.</text>
</comment>
<feature type="binding site" evidence="1">
    <location>
        <begin position="152"/>
        <end position="154"/>
    </location>
    <ligand>
        <name>ATP</name>
        <dbReference type="ChEBI" id="CHEBI:30616"/>
    </ligand>
</feature>
<evidence type="ECO:0000313" key="2">
    <source>
        <dbReference type="EMBL" id="NTY61328.1"/>
    </source>
</evidence>
<feature type="binding site" evidence="1">
    <location>
        <position position="285"/>
    </location>
    <ligand>
        <name>Mg(2+)</name>
        <dbReference type="ChEBI" id="CHEBI:18420"/>
        <label>2</label>
    </ligand>
</feature>
<dbReference type="RefSeq" id="WP_174399095.1">
    <property type="nucleotide sequence ID" value="NZ_VBSB01000010.1"/>
</dbReference>
<keyword evidence="1" id="KW-0067">ATP-binding</keyword>
<name>A0ABX2JUE6_9MYCO</name>
<keyword evidence="1" id="KW-0418">Kinase</keyword>
<keyword evidence="1" id="KW-0547">Nucleotide-binding</keyword>
<keyword evidence="1" id="KW-0119">Carbohydrate metabolism</keyword>
<protein>
    <recommendedName>
        <fullName evidence="1">Glucosamine kinase</fullName>
        <shortName evidence="1">GlcN kinase</shortName>
        <shortName evidence="1">GlcNK</shortName>
        <ecNumber evidence="1">2.7.1.8</ecNumber>
    </recommendedName>
</protein>
<keyword evidence="1" id="KW-0479">Metal-binding</keyword>
<feature type="binding site" evidence="1">
    <location>
        <position position="271"/>
    </location>
    <ligand>
        <name>Mg(2+)</name>
        <dbReference type="ChEBI" id="CHEBI:18420"/>
        <label>1</label>
    </ligand>
</feature>
<dbReference type="Gene3D" id="3.90.1200.10">
    <property type="match status" value="1"/>
</dbReference>
<sequence>MGRELDALDLVDGKRLSIVAGPDGMAAVPEVQAPDGSWWRAHPGDGVAEALLTMLAAAPETSTTGSFTVRAWAAHSVAGERAIAVDQTNESVIVGEAAVVKWATHLLQGPHPAPHRIEVLRANGFRSMPTPWGLITWRPGDGPETLVVNVDGYLPGAVDGWTWAVELIAEAARLPAPRTAAVVAAATDVGTMVAELHSALSITAATASQADADRWCAAAFATLDQAQALSSSETADLLRERRDEIERTLGGLGALAGGPVIEGHGDLHVGQVLQHAGGYVVTDFDGNPVLPAAERVLPIPAVLDVAGLAQSLTHAAIVARRHHEVDDRSLSAVEQAARQAFLKSYAGRLTELGHAGLYDAAPLRAFRLQQVLREIVYAARHLPRWMYVPDAALPMLLDERTIGAP</sequence>
<dbReference type="InterPro" id="IPR053634">
    <property type="entry name" value="Actino_Glucosamine_Kinase"/>
</dbReference>
<comment type="subunit">
    <text evidence="1">Monomer.</text>
</comment>
<comment type="cofactor">
    <cofactor evidence="1">
        <name>Mg(2+)</name>
        <dbReference type="ChEBI" id="CHEBI:18420"/>
    </cofactor>
    <text evidence="1">Binds 2 Mg(2+) ions per subunit.</text>
</comment>
<dbReference type="EMBL" id="VBSB01000010">
    <property type="protein sequence ID" value="NTY61328.1"/>
    <property type="molecule type" value="Genomic_DNA"/>
</dbReference>
<dbReference type="NCBIfam" id="NF041273">
    <property type="entry name" value="GlcN_kinase"/>
    <property type="match status" value="1"/>
</dbReference>
<feature type="binding site" evidence="1">
    <location>
        <position position="159"/>
    </location>
    <ligand>
        <name>ATP</name>
        <dbReference type="ChEBI" id="CHEBI:30616"/>
    </ligand>
</feature>
<keyword evidence="1" id="KW-0808">Transferase</keyword>
<comment type="catalytic activity">
    <reaction evidence="1">
        <text>D-glucosamine + ATP = D-glucosamine 6-phosphate + ADP + H(+)</text>
        <dbReference type="Rhea" id="RHEA:10948"/>
        <dbReference type="ChEBI" id="CHEBI:15378"/>
        <dbReference type="ChEBI" id="CHEBI:30616"/>
        <dbReference type="ChEBI" id="CHEBI:58723"/>
        <dbReference type="ChEBI" id="CHEBI:58725"/>
        <dbReference type="ChEBI" id="CHEBI:456216"/>
        <dbReference type="EC" id="2.7.1.8"/>
    </reaction>
</comment>
<organism evidence="2 3">
    <name type="scientific">Mycolicibacterium sphagni</name>
    <dbReference type="NCBI Taxonomy" id="1786"/>
    <lineage>
        <taxon>Bacteria</taxon>
        <taxon>Bacillati</taxon>
        <taxon>Actinomycetota</taxon>
        <taxon>Actinomycetes</taxon>
        <taxon>Mycobacteriales</taxon>
        <taxon>Mycobacteriaceae</taxon>
        <taxon>Mycolicibacterium</taxon>
    </lineage>
</organism>
<dbReference type="EC" id="2.7.1.8" evidence="1"/>
<feature type="binding site" evidence="1">
    <location>
        <position position="101"/>
    </location>
    <ligand>
        <name>ATP</name>
        <dbReference type="ChEBI" id="CHEBI:30616"/>
    </ligand>
</feature>
<reference evidence="2 3" key="1">
    <citation type="submission" date="2019-05" db="EMBL/GenBank/DDBJ databases">
        <title>Mycolicibacterium sphagni ENV482 genome assembly.</title>
        <authorList>
            <person name="Chen W."/>
            <person name="Faulkner N.W."/>
            <person name="Hyman M.R."/>
        </authorList>
    </citation>
    <scope>NUCLEOTIDE SEQUENCE [LARGE SCALE GENOMIC DNA]</scope>
    <source>
        <strain evidence="2 3">ENV482</strain>
    </source>
</reference>
<feature type="binding site" evidence="1">
    <location>
        <position position="266"/>
    </location>
    <ligand>
        <name>D-glucosamine</name>
        <dbReference type="ChEBI" id="CHEBI:58723"/>
    </ligand>
</feature>
<evidence type="ECO:0000313" key="3">
    <source>
        <dbReference type="Proteomes" id="UP000708347"/>
    </source>
</evidence>
<dbReference type="InterPro" id="IPR011009">
    <property type="entry name" value="Kinase-like_dom_sf"/>
</dbReference>
<accession>A0ABX2JUE6</accession>
<feature type="binding site" evidence="1">
    <location>
        <position position="283"/>
    </location>
    <ligand>
        <name>Mg(2+)</name>
        <dbReference type="ChEBI" id="CHEBI:18420"/>
        <label>2</label>
    </ligand>
</feature>
<evidence type="ECO:0000256" key="1">
    <source>
        <dbReference type="HAMAP-Rule" id="MF_02218"/>
    </source>
</evidence>